<organism evidence="1 2">
    <name type="scientific">Nemorincola caseinilytica</name>
    <dbReference type="NCBI Taxonomy" id="2054315"/>
    <lineage>
        <taxon>Bacteria</taxon>
        <taxon>Pseudomonadati</taxon>
        <taxon>Bacteroidota</taxon>
        <taxon>Chitinophagia</taxon>
        <taxon>Chitinophagales</taxon>
        <taxon>Chitinophagaceae</taxon>
        <taxon>Nemorincola</taxon>
    </lineage>
</organism>
<evidence type="ECO:0008006" key="3">
    <source>
        <dbReference type="Google" id="ProtNLM"/>
    </source>
</evidence>
<sequence>MITWENYEEYMVMHADGELTPAQEQELMSFLYEHPDLQSELTAFTMTKMIPDEAETYGRKAALLRPVPAAEKPKVIAIPVWRRYAVAAGVAALLFASTYRLWTGAEHTGGEIASVVPVPAAPASVAPPVAATPQPAQAMAQVRPAHVVPDVPVPAQRPAGQATRPVRKPVNTIVHNNDVPAMAAVDIDRLPAAGVKELQATQKNIAPVVTNVPALAIQDREDDTEEEVAKGSLIDRLPISDTKRSGMKSLASDVANGYGKVNSIGQEIARSNVSVKLRNKQLIFSF</sequence>
<evidence type="ECO:0000313" key="1">
    <source>
        <dbReference type="EMBL" id="GAA4469992.1"/>
    </source>
</evidence>
<comment type="caution">
    <text evidence="1">The sequence shown here is derived from an EMBL/GenBank/DDBJ whole genome shotgun (WGS) entry which is preliminary data.</text>
</comment>
<proteinExistence type="predicted"/>
<reference evidence="2" key="1">
    <citation type="journal article" date="2019" name="Int. J. Syst. Evol. Microbiol.">
        <title>The Global Catalogue of Microorganisms (GCM) 10K type strain sequencing project: providing services to taxonomists for standard genome sequencing and annotation.</title>
        <authorList>
            <consortium name="The Broad Institute Genomics Platform"/>
            <consortium name="The Broad Institute Genome Sequencing Center for Infectious Disease"/>
            <person name="Wu L."/>
            <person name="Ma J."/>
        </authorList>
    </citation>
    <scope>NUCLEOTIDE SEQUENCE [LARGE SCALE GENOMIC DNA]</scope>
    <source>
        <strain evidence="2">JCM 32105</strain>
    </source>
</reference>
<protein>
    <recommendedName>
        <fullName evidence="3">Anti sigma-E protein RseA N-terminal domain-containing protein</fullName>
    </recommendedName>
</protein>
<dbReference type="RefSeq" id="WP_345085161.1">
    <property type="nucleotide sequence ID" value="NZ_BAABFA010000024.1"/>
</dbReference>
<name>A0ABP8NR30_9BACT</name>
<dbReference type="Proteomes" id="UP001500067">
    <property type="component" value="Unassembled WGS sequence"/>
</dbReference>
<evidence type="ECO:0000313" key="2">
    <source>
        <dbReference type="Proteomes" id="UP001500067"/>
    </source>
</evidence>
<gene>
    <name evidence="1" type="ORF">GCM10023093_30370</name>
</gene>
<accession>A0ABP8NR30</accession>
<dbReference type="EMBL" id="BAABFA010000024">
    <property type="protein sequence ID" value="GAA4469992.1"/>
    <property type="molecule type" value="Genomic_DNA"/>
</dbReference>
<keyword evidence="2" id="KW-1185">Reference proteome</keyword>